<dbReference type="InterPro" id="IPR036056">
    <property type="entry name" value="Fibrinogen-like_C"/>
</dbReference>
<evidence type="ECO:0000313" key="1">
    <source>
        <dbReference type="EMBL" id="AON98192.1"/>
    </source>
</evidence>
<evidence type="ECO:0008006" key="6">
    <source>
        <dbReference type="Google" id="ProtNLM"/>
    </source>
</evidence>
<dbReference type="NCBIfam" id="NF040941">
    <property type="entry name" value="GGGWT_bact"/>
    <property type="match status" value="1"/>
</dbReference>
<evidence type="ECO:0000313" key="3">
    <source>
        <dbReference type="EMBL" id="AOO08040.1"/>
    </source>
</evidence>
<dbReference type="Proteomes" id="UP000220290">
    <property type="component" value="Segment"/>
</dbReference>
<dbReference type="EMBL" id="KX349229">
    <property type="protein sequence ID" value="AON98192.1"/>
    <property type="molecule type" value="Genomic_DNA"/>
</dbReference>
<dbReference type="EMBL" id="KX349275">
    <property type="protein sequence ID" value="AOO08040.1"/>
    <property type="molecule type" value="Genomic_DNA"/>
</dbReference>
<evidence type="ECO:0000313" key="2">
    <source>
        <dbReference type="EMBL" id="AON99266.1"/>
    </source>
</evidence>
<name>A0A1D7R9W2_9CAUD</name>
<sequence>MGKLNVGNLEGNFPNYRVTLHHDSELGVGSQLIIQNQQYMPLPSNTQNYHDNATYGARGAVRGAVRWNTTTEDIEVYNGSVWVPKTPPAAAIGTESNPARSGVEIFNAGLASGNYWIQPDNQVAYEMYVDNDRNGGGWTLCVVARTSTCQDHMNNSAVRITTTSGPRTSNTSTTKMADSWIQALRNSSTYTGSTAYWMEALNFNKSVFISSAATVNLLDSASNDNERTRISTTYQGTLDNRNPNTGTRGFGDHHTSGGTYFAYGRHPEEGNNCGFREDTNGASDGYLWVK</sequence>
<dbReference type="SUPFAM" id="SSF56496">
    <property type="entry name" value="Fibrinogen C-terminal domain-like"/>
    <property type="match status" value="1"/>
</dbReference>
<proteinExistence type="predicted"/>
<evidence type="ECO:0000313" key="4">
    <source>
        <dbReference type="Proteomes" id="UP000219867"/>
    </source>
</evidence>
<gene>
    <name evidence="1" type="ORF">LIS011010_037</name>
    <name evidence="2" type="ORF">LIS121010_037</name>
    <name evidence="3" type="ORF">W1080709_037</name>
</gene>
<evidence type="ECO:0000313" key="5">
    <source>
        <dbReference type="Proteomes" id="UP000220231"/>
    </source>
</evidence>
<dbReference type="EMBL" id="KX349234">
    <property type="protein sequence ID" value="AON99266.1"/>
    <property type="molecule type" value="Genomic_DNA"/>
</dbReference>
<dbReference type="Proteomes" id="UP000219867">
    <property type="component" value="Segment"/>
</dbReference>
<accession>A0A1D7R9W2</accession>
<organism evidence="1 4">
    <name type="scientific">Synechococcus phage S-RIM2</name>
    <dbReference type="NCBI Taxonomy" id="687800"/>
    <lineage>
        <taxon>Viruses</taxon>
        <taxon>Duplodnaviria</taxon>
        <taxon>Heunggongvirae</taxon>
        <taxon>Uroviricota</taxon>
        <taxon>Caudoviricetes</taxon>
        <taxon>Pantevenvirales</taxon>
        <taxon>Kyanoviridae</taxon>
        <taxon>Nerrivikvirus</taxon>
        <taxon>Nerrivikvirus srim2</taxon>
    </lineage>
</organism>
<dbReference type="Proteomes" id="UP000220231">
    <property type="component" value="Segment"/>
</dbReference>
<protein>
    <recommendedName>
        <fullName evidence="6">Fibrinogen C-terminal domain-containing protein</fullName>
    </recommendedName>
</protein>
<reference evidence="4 5" key="1">
    <citation type="journal article" date="2016" name="Environ. Microbiol.">
        <title>Genomic diversification of marine cyanophages into stable ecotypes.</title>
        <authorList>
            <person name="Marston M.F."/>
            <person name="Martiny J.B."/>
        </authorList>
    </citation>
    <scope>NUCLEOTIDE SEQUENCE [LARGE SCALE GENOMIC DNA]</scope>
    <source>
        <strain evidence="1">LIS_01_1010</strain>
        <strain evidence="2">LIS_12_1010</strain>
        <strain evidence="3">W1_08_0709</strain>
    </source>
</reference>